<keyword evidence="2" id="KW-1185">Reference proteome</keyword>
<sequence length="101" mass="11481">MVQFSILIIPFNSEFLTRLTKVAFSNSLNSSFCTNFNNFGSSIGFANNDRTNLVLSFIICFGDFPSDLNAGWFNDSNILSFSDEISVSELEEYEEWYISDN</sequence>
<evidence type="ECO:0000313" key="2">
    <source>
        <dbReference type="Proteomes" id="UP000769528"/>
    </source>
</evidence>
<protein>
    <submittedName>
        <fullName evidence="1">Uncharacterized protein</fullName>
    </submittedName>
</protein>
<reference evidence="1" key="2">
    <citation type="submission" date="2021-01" db="EMBL/GenBank/DDBJ databases">
        <authorList>
            <person name="Schikora-Tamarit M.A."/>
        </authorList>
    </citation>
    <scope>NUCLEOTIDE SEQUENCE</scope>
    <source>
        <strain evidence="1">CBS6341</strain>
    </source>
</reference>
<organism evidence="1 2">
    <name type="scientific">Wickerhamomyces mucosus</name>
    <dbReference type="NCBI Taxonomy" id="1378264"/>
    <lineage>
        <taxon>Eukaryota</taxon>
        <taxon>Fungi</taxon>
        <taxon>Dikarya</taxon>
        <taxon>Ascomycota</taxon>
        <taxon>Saccharomycotina</taxon>
        <taxon>Saccharomycetes</taxon>
        <taxon>Phaffomycetales</taxon>
        <taxon>Wickerhamomycetaceae</taxon>
        <taxon>Wickerhamomyces</taxon>
    </lineage>
</organism>
<dbReference type="Proteomes" id="UP000769528">
    <property type="component" value="Unassembled WGS sequence"/>
</dbReference>
<reference evidence="1" key="1">
    <citation type="journal article" date="2021" name="Open Biol.">
        <title>Shared evolutionary footprints suggest mitochondrial oxidative damage underlies multiple complex I losses in fungi.</title>
        <authorList>
            <person name="Schikora-Tamarit M.A."/>
            <person name="Marcet-Houben M."/>
            <person name="Nosek J."/>
            <person name="Gabaldon T."/>
        </authorList>
    </citation>
    <scope>NUCLEOTIDE SEQUENCE</scope>
    <source>
        <strain evidence="1">CBS6341</strain>
    </source>
</reference>
<name>A0A9P8P895_9ASCO</name>
<proteinExistence type="predicted"/>
<dbReference type="AlphaFoldDB" id="A0A9P8P895"/>
<gene>
    <name evidence="1" type="ORF">WICMUC_005382</name>
</gene>
<dbReference type="EMBL" id="JAEUBF010001392">
    <property type="protein sequence ID" value="KAH3667035.1"/>
    <property type="molecule type" value="Genomic_DNA"/>
</dbReference>
<accession>A0A9P8P895</accession>
<evidence type="ECO:0000313" key="1">
    <source>
        <dbReference type="EMBL" id="KAH3667035.1"/>
    </source>
</evidence>
<comment type="caution">
    <text evidence="1">The sequence shown here is derived from an EMBL/GenBank/DDBJ whole genome shotgun (WGS) entry which is preliminary data.</text>
</comment>